<evidence type="ECO:0000259" key="2">
    <source>
        <dbReference type="Pfam" id="PF05585"/>
    </source>
</evidence>
<dbReference type="PANTHER" id="PTHR47331">
    <property type="entry name" value="PHD-TYPE DOMAIN-CONTAINING PROTEIN"/>
    <property type="match status" value="1"/>
</dbReference>
<keyword evidence="3" id="KW-1185">Reference proteome</keyword>
<dbReference type="GeneID" id="111109239"/>
<evidence type="ECO:0000313" key="3">
    <source>
        <dbReference type="Proteomes" id="UP000694844"/>
    </source>
</evidence>
<dbReference type="Pfam" id="PF03564">
    <property type="entry name" value="DUF1759"/>
    <property type="match status" value="1"/>
</dbReference>
<dbReference type="KEGG" id="cvn:111109239"/>
<dbReference type="AlphaFoldDB" id="A0A8B8BC81"/>
<accession>A0A8B8BC81</accession>
<dbReference type="InterPro" id="IPR005312">
    <property type="entry name" value="DUF1759"/>
</dbReference>
<reference evidence="4" key="1">
    <citation type="submission" date="2025-08" db="UniProtKB">
        <authorList>
            <consortium name="RefSeq"/>
        </authorList>
    </citation>
    <scope>IDENTIFICATION</scope>
    <source>
        <tissue evidence="4">Whole sample</tissue>
    </source>
</reference>
<evidence type="ECO:0000313" key="4">
    <source>
        <dbReference type="RefSeq" id="XP_022301030.1"/>
    </source>
</evidence>
<gene>
    <name evidence="4" type="primary">LOC111109239</name>
</gene>
<feature type="domain" description="DUF1758" evidence="2">
    <location>
        <begin position="306"/>
        <end position="450"/>
    </location>
</feature>
<dbReference type="OrthoDB" id="10069859at2759"/>
<dbReference type="Proteomes" id="UP000694844">
    <property type="component" value="Chromosome 8"/>
</dbReference>
<dbReference type="Pfam" id="PF05585">
    <property type="entry name" value="DUF1758"/>
    <property type="match status" value="1"/>
</dbReference>
<dbReference type="RefSeq" id="XP_022301030.1">
    <property type="nucleotide sequence ID" value="XM_022445322.1"/>
</dbReference>
<sequence length="557" mass="63731">MQEQMVRFQEMQLHHFQQQTAPQGSLSVGLPKLELPSYNGDKLRFKEFWDSFDATINKNSKLSRIEKFNYLRSKLTGEAKEAISGLELSHENYDVALAIIQERFEDAQSVINKHYMELINIHPVNNDTGSLRKLYDDLENHMRSLEALHQDVNQDVFVSMITSKLPKETLLQLEIQKGSREKWTVKKLRDLFKAYVTAKESTELQTADVDQHAEKHATAEALMVSAKDSRFRGNSGESSGRRNIPSVKSPLCSFCDGYHWTDECQNYRTRAGVIIGACVLGNFHIKEKHQGQLMSHQDKENGGREKGSQRTYVTEDVVNRLKLRVGPVEEITLITFGADRPKKVKAPQVSLQMKLKDGQFMSISANVVPKITGMIQRRPMPRKAMESLYSMGKNLKLADTISTSYEDVRVDILIGNDYYLDIISSEKIQLQEGLYLLGSKLGWIMSGRTQVSDEKKTEQQMMIANGVLSVTECCLHSSDRCLPVKPPLEDFWNLETIGIQDSPYTSDDEEAIRNFNDTLMMENNRYYVTWPWKNSCPELPENRELAYGRLKSQTQHI</sequence>
<protein>
    <submittedName>
        <fullName evidence="4">Uncharacterized protein LOC111109239</fullName>
    </submittedName>
</protein>
<proteinExistence type="predicted"/>
<evidence type="ECO:0000256" key="1">
    <source>
        <dbReference type="SAM" id="MobiDB-lite"/>
    </source>
</evidence>
<dbReference type="InterPro" id="IPR008737">
    <property type="entry name" value="DUF1758"/>
</dbReference>
<name>A0A8B8BC81_CRAVI</name>
<organism evidence="3 4">
    <name type="scientific">Crassostrea virginica</name>
    <name type="common">Eastern oyster</name>
    <dbReference type="NCBI Taxonomy" id="6565"/>
    <lineage>
        <taxon>Eukaryota</taxon>
        <taxon>Metazoa</taxon>
        <taxon>Spiralia</taxon>
        <taxon>Lophotrochozoa</taxon>
        <taxon>Mollusca</taxon>
        <taxon>Bivalvia</taxon>
        <taxon>Autobranchia</taxon>
        <taxon>Pteriomorphia</taxon>
        <taxon>Ostreida</taxon>
        <taxon>Ostreoidea</taxon>
        <taxon>Ostreidae</taxon>
        <taxon>Crassostrea</taxon>
    </lineage>
</organism>
<feature type="compositionally biased region" description="Basic and acidic residues" evidence="1">
    <location>
        <begin position="290"/>
        <end position="308"/>
    </location>
</feature>
<feature type="region of interest" description="Disordered" evidence="1">
    <location>
        <begin position="290"/>
        <end position="310"/>
    </location>
</feature>